<dbReference type="Pfam" id="PF13279">
    <property type="entry name" value="4HBT_2"/>
    <property type="match status" value="1"/>
</dbReference>
<name>A0ABT1JWT3_9ACTN</name>
<organism evidence="1 2">
    <name type="scientific">Nonomuraea roseoviolacea subsp. carminata</name>
    <dbReference type="NCBI Taxonomy" id="160689"/>
    <lineage>
        <taxon>Bacteria</taxon>
        <taxon>Bacillati</taxon>
        <taxon>Actinomycetota</taxon>
        <taxon>Actinomycetes</taxon>
        <taxon>Streptosporangiales</taxon>
        <taxon>Streptosporangiaceae</taxon>
        <taxon>Nonomuraea</taxon>
    </lineage>
</organism>
<keyword evidence="2" id="KW-1185">Reference proteome</keyword>
<proteinExistence type="predicted"/>
<keyword evidence="1" id="KW-0378">Hydrolase</keyword>
<protein>
    <submittedName>
        <fullName evidence="1">Acyl-CoA thioester hydrolase</fullName>
        <ecNumber evidence="1">3.1.2.-</ecNumber>
    </submittedName>
</protein>
<reference evidence="1 2" key="1">
    <citation type="submission" date="2022-06" db="EMBL/GenBank/DDBJ databases">
        <title>Sequencing the genomes of 1000 actinobacteria strains.</title>
        <authorList>
            <person name="Klenk H.-P."/>
        </authorList>
    </citation>
    <scope>NUCLEOTIDE SEQUENCE [LARGE SCALE GENOMIC DNA]</scope>
    <source>
        <strain evidence="1 2">DSM 44170</strain>
    </source>
</reference>
<dbReference type="SUPFAM" id="SSF54637">
    <property type="entry name" value="Thioesterase/thiol ester dehydrase-isomerase"/>
    <property type="match status" value="1"/>
</dbReference>
<gene>
    <name evidence="1" type="ORF">HD595_002167</name>
</gene>
<dbReference type="InterPro" id="IPR029069">
    <property type="entry name" value="HotDog_dom_sf"/>
</dbReference>
<evidence type="ECO:0000313" key="1">
    <source>
        <dbReference type="EMBL" id="MCP2346045.1"/>
    </source>
</evidence>
<dbReference type="EMBL" id="JAMZEC010000001">
    <property type="protein sequence ID" value="MCP2346045.1"/>
    <property type="molecule type" value="Genomic_DNA"/>
</dbReference>
<dbReference type="GO" id="GO:0016787">
    <property type="term" value="F:hydrolase activity"/>
    <property type="evidence" value="ECO:0007669"/>
    <property type="project" value="UniProtKB-KW"/>
</dbReference>
<comment type="caution">
    <text evidence="1">The sequence shown here is derived from an EMBL/GenBank/DDBJ whole genome shotgun (WGS) entry which is preliminary data.</text>
</comment>
<dbReference type="RefSeq" id="WP_253768107.1">
    <property type="nucleotide sequence ID" value="NZ_BAAAVE010000032.1"/>
</dbReference>
<dbReference type="Gene3D" id="3.10.129.10">
    <property type="entry name" value="Hotdog Thioesterase"/>
    <property type="match status" value="1"/>
</dbReference>
<dbReference type="Proteomes" id="UP001320766">
    <property type="component" value="Unassembled WGS sequence"/>
</dbReference>
<accession>A0ABT1JWT3</accession>
<sequence>MDQTAPPADLGEVFAQPFTPRFYEIDGQGVMFNMWYLAYVDEAVTGFFAHRGLPYDKWPELGFDVRVAHAELDWKEGIEGGERSEVLISTSRIGGKSFTLDFAFRRDGRTTCTGRVVYVTVATGDSATIPLPSPLIDALGAIAPLR</sequence>
<dbReference type="CDD" id="cd00586">
    <property type="entry name" value="4HBT"/>
    <property type="match status" value="1"/>
</dbReference>
<evidence type="ECO:0000313" key="2">
    <source>
        <dbReference type="Proteomes" id="UP001320766"/>
    </source>
</evidence>
<dbReference type="EC" id="3.1.2.-" evidence="1"/>